<evidence type="ECO:0000313" key="2">
    <source>
        <dbReference type="EMBL" id="PIL21178.1"/>
    </source>
</evidence>
<dbReference type="InterPro" id="IPR012334">
    <property type="entry name" value="Pectin_lyas_fold"/>
</dbReference>
<dbReference type="Pfam" id="PF13229">
    <property type="entry name" value="Beta_helix"/>
    <property type="match status" value="1"/>
</dbReference>
<dbReference type="InterPro" id="IPR000601">
    <property type="entry name" value="PKD_dom"/>
</dbReference>
<dbReference type="OrthoDB" id="3938151at2"/>
<dbReference type="SUPFAM" id="SSF49299">
    <property type="entry name" value="PKD domain"/>
    <property type="match status" value="1"/>
</dbReference>
<dbReference type="InterPro" id="IPR013320">
    <property type="entry name" value="ConA-like_dom_sf"/>
</dbReference>
<dbReference type="InterPro" id="IPR035986">
    <property type="entry name" value="PKD_dom_sf"/>
</dbReference>
<dbReference type="InterPro" id="IPR022441">
    <property type="entry name" value="Para_beta_helix_rpt-2"/>
</dbReference>
<evidence type="ECO:0000313" key="3">
    <source>
        <dbReference type="Proteomes" id="UP000231259"/>
    </source>
</evidence>
<keyword evidence="3" id="KW-1185">Reference proteome</keyword>
<sequence>MPEINMSKTITVSSLSELHTALANSVGGETILLQEGNYGDLTIRSYSGYNITYPENVTIMSADPEHPATVTGLDVRNAANLTFDGINFDYTFHSGDLISDRPFGVSDSSDVTIRNSTFNGDVASGVSEIDDGYGYAIGLSVRGSSNVTIENNEIFNFHRGMVVSKSSDLVVQGNDLHSIRMDGMNFAQVSSLVIEDNYIHDFLGSLNSADHRDMIQFWTAGTDAPSTDIIIRNNRLDIGDGTYTQSIFMRNELVDTGQAGQEMYYQNVLIEDNVIVNGHAHGITVGETDGLTIRNNSVLHSDGGDPDGLDSVVEIPRISVAGSSQNVTIANNATSDIVGNTGQPGWSVTNNVVVQDQDPTKQGFYSDVFVTSTLVSENGFHDFRAVEGGLLDTLQVGAAPTLAPVATSELSAEFHVGNVEDNAALYHFNAAFSSVDMGNLPKGTQFAWDFGDGTISTGVEINHAYVTGGTYEVTLTLTLPDGRTSENSLVVAVAGTDVLSYASSKGFLAYAYGSEIALHTPGADNPEGIALGNVTNIVSVDRKYVSDILGQDDFAISLTLAADAPATAGELVRLHNSFILTADAKGELMFRAFTTDGTEVRLQTAGAHVSDMAAHDISITLNDGILAISVDGTVLDSEEMPGVLASVGNHNMTFGNQFHSTHFQGVISALNISMNEDDFAAAATAAATLARSEPASESVQDVESLKAEHGVDLLSYTSLDGFLAYAYGAEIALHTPGADDPEGIALGNAANIVSVDRKYVSDILGQDDFAISLTLAADAPATAGELMRLHQSFILTADSKGELMFRAFTTDGTEVRLQTAGAHVSDMAAHDISITLNDGILAISVDGNVLDSEEMPGVLASVGNHNMTFGNQFHSTHFQGVISALNISMNEDDFALVNSAEQTHIDTFVFAQTAFDVTLADTSEGLLYDSSMASDDASHALSLQTVDDSLAYLISDLTLDPTDMVFDFV</sequence>
<dbReference type="InterPro" id="IPR039448">
    <property type="entry name" value="Beta_helix"/>
</dbReference>
<protein>
    <recommendedName>
        <fullName evidence="1">PKD domain-containing protein</fullName>
    </recommendedName>
</protein>
<dbReference type="Proteomes" id="UP000231259">
    <property type="component" value="Unassembled WGS sequence"/>
</dbReference>
<dbReference type="Gene3D" id="2.160.20.10">
    <property type="entry name" value="Single-stranded right-handed beta-helix, Pectin lyase-like"/>
    <property type="match status" value="1"/>
</dbReference>
<dbReference type="NCBIfam" id="TIGR03804">
    <property type="entry name" value="para_beta_helix"/>
    <property type="match status" value="1"/>
</dbReference>
<proteinExistence type="predicted"/>
<dbReference type="InterPro" id="IPR006626">
    <property type="entry name" value="PbH1"/>
</dbReference>
<dbReference type="Gene3D" id="2.60.40.10">
    <property type="entry name" value="Immunoglobulins"/>
    <property type="match status" value="1"/>
</dbReference>
<organism evidence="2 3">
    <name type="scientific">Puniceibacterium antarcticum</name>
    <dbReference type="NCBI Taxonomy" id="1206336"/>
    <lineage>
        <taxon>Bacteria</taxon>
        <taxon>Pseudomonadati</taxon>
        <taxon>Pseudomonadota</taxon>
        <taxon>Alphaproteobacteria</taxon>
        <taxon>Rhodobacterales</taxon>
        <taxon>Paracoccaceae</taxon>
        <taxon>Puniceibacterium</taxon>
    </lineage>
</organism>
<reference evidence="2 3" key="1">
    <citation type="submission" date="2013-09" db="EMBL/GenBank/DDBJ databases">
        <title>Genome sequencing of Phaeobacter antarcticus sp. nov. SM1211.</title>
        <authorList>
            <person name="Zhang X.-Y."/>
            <person name="Liu C."/>
            <person name="Chen X.-L."/>
            <person name="Xie B.-B."/>
            <person name="Qin Q.-L."/>
            <person name="Rong J.-C."/>
            <person name="Zhang Y.-Z."/>
        </authorList>
    </citation>
    <scope>NUCLEOTIDE SEQUENCE [LARGE SCALE GENOMIC DNA]</scope>
    <source>
        <strain evidence="2 3">SM1211</strain>
    </source>
</reference>
<dbReference type="AlphaFoldDB" id="A0A2G8RJC6"/>
<evidence type="ECO:0000259" key="1">
    <source>
        <dbReference type="PROSITE" id="PS50093"/>
    </source>
</evidence>
<dbReference type="SUPFAM" id="SSF49899">
    <property type="entry name" value="Concanavalin A-like lectins/glucanases"/>
    <property type="match status" value="2"/>
</dbReference>
<dbReference type="InterPro" id="IPR022409">
    <property type="entry name" value="PKD/Chitinase_dom"/>
</dbReference>
<accession>A0A2G8RJC6</accession>
<dbReference type="Pfam" id="PF18911">
    <property type="entry name" value="PKD_4"/>
    <property type="match status" value="1"/>
</dbReference>
<dbReference type="InterPro" id="IPR013783">
    <property type="entry name" value="Ig-like_fold"/>
</dbReference>
<dbReference type="PROSITE" id="PS50093">
    <property type="entry name" value="PKD"/>
    <property type="match status" value="1"/>
</dbReference>
<comment type="caution">
    <text evidence="2">The sequence shown here is derived from an EMBL/GenBank/DDBJ whole genome shotgun (WGS) entry which is preliminary data.</text>
</comment>
<dbReference type="SMART" id="SM00710">
    <property type="entry name" value="PbH1"/>
    <property type="match status" value="8"/>
</dbReference>
<gene>
    <name evidence="2" type="ORF">P775_05715</name>
</gene>
<dbReference type="EMBL" id="AWWI01000046">
    <property type="protein sequence ID" value="PIL21178.1"/>
    <property type="molecule type" value="Genomic_DNA"/>
</dbReference>
<dbReference type="CDD" id="cd00146">
    <property type="entry name" value="PKD"/>
    <property type="match status" value="1"/>
</dbReference>
<dbReference type="SUPFAM" id="SSF51126">
    <property type="entry name" value="Pectin lyase-like"/>
    <property type="match status" value="1"/>
</dbReference>
<dbReference type="Gene3D" id="2.60.120.200">
    <property type="match status" value="2"/>
</dbReference>
<dbReference type="InterPro" id="IPR011050">
    <property type="entry name" value="Pectin_lyase_fold/virulence"/>
</dbReference>
<feature type="domain" description="PKD" evidence="1">
    <location>
        <begin position="441"/>
        <end position="498"/>
    </location>
</feature>
<name>A0A2G8RJC6_9RHOB</name>
<dbReference type="SMART" id="SM00089">
    <property type="entry name" value="PKD"/>
    <property type="match status" value="1"/>
</dbReference>